<dbReference type="GO" id="GO:0009306">
    <property type="term" value="P:protein secretion"/>
    <property type="evidence" value="ECO:0007669"/>
    <property type="project" value="TreeGrafter"/>
</dbReference>
<evidence type="ECO:0000256" key="3">
    <source>
        <dbReference type="ARBA" id="ARBA00023136"/>
    </source>
</evidence>
<feature type="region of interest" description="Disordered" evidence="4">
    <location>
        <begin position="263"/>
        <end position="286"/>
    </location>
</feature>
<evidence type="ECO:0000313" key="6">
    <source>
        <dbReference type="Proteomes" id="UP000261948"/>
    </source>
</evidence>
<organism evidence="5 6">
    <name type="scientific">Comamonas testosteroni</name>
    <name type="common">Pseudomonas testosteroni</name>
    <dbReference type="NCBI Taxonomy" id="285"/>
    <lineage>
        <taxon>Bacteria</taxon>
        <taxon>Pseudomonadati</taxon>
        <taxon>Pseudomonadota</taxon>
        <taxon>Betaproteobacteria</taxon>
        <taxon>Burkholderiales</taxon>
        <taxon>Comamonadaceae</taxon>
        <taxon>Comamonas</taxon>
    </lineage>
</organism>
<keyword evidence="6" id="KW-1185">Reference proteome</keyword>
<dbReference type="PANTHER" id="PTHR30332:SF24">
    <property type="entry name" value="SECRETIN GSPD-RELATED"/>
    <property type="match status" value="1"/>
</dbReference>
<evidence type="ECO:0000256" key="1">
    <source>
        <dbReference type="ARBA" id="ARBA00004370"/>
    </source>
</evidence>
<dbReference type="PANTHER" id="PTHR30332">
    <property type="entry name" value="PROBABLE GENERAL SECRETION PATHWAY PROTEIN D"/>
    <property type="match status" value="1"/>
</dbReference>
<dbReference type="EMBL" id="QURR01000037">
    <property type="protein sequence ID" value="RGE40436.1"/>
    <property type="molecule type" value="Genomic_DNA"/>
</dbReference>
<dbReference type="AlphaFoldDB" id="A0A373F8G2"/>
<evidence type="ECO:0000256" key="4">
    <source>
        <dbReference type="SAM" id="MobiDB-lite"/>
    </source>
</evidence>
<comment type="caution">
    <text evidence="5">The sequence shown here is derived from an EMBL/GenBank/DDBJ whole genome shotgun (WGS) entry which is preliminary data.</text>
</comment>
<sequence length="406" mass="43469">MPSTAQDVQTEFYTNLDSVSMQWTGHPAGFLDFLTNQLGFAWSYRGGTVVIERMQTETFELAAFGVEQTFKMELTGGSSGGTNDKGSTTSNQSTLQMSEAGKVETLKSLQKAFETVVQPAGGDVVLNETTGRFYVTAPKDAMTKVRQIFKAEDDSLMRQAHIQIDIYSVVRDDANEAGIDWNIAFESLSNAWGATLSAPATLTGALTGGMSTTILQNASNSREFANSRAILKLLNSIGNTAKHAPVSLVAMNRQWARKTNLKTDGYLSETTPSTSSSAGSGAPGLKTSQITTGDKFMVTPAILDSGTILLKFGLSLTELVGMFDVTAGEGQSFQKVQTPVTSGTDDQSTVRLEPGQAMVVTGLSRKISGNMNRTLGDGVPMFLGGSRKVTNVREDFVVVIRAVQMQ</sequence>
<comment type="subcellular location">
    <subcellularLocation>
        <location evidence="1">Membrane</location>
    </subcellularLocation>
</comment>
<name>A0A373F8G2_COMTE</name>
<dbReference type="GO" id="GO:0015627">
    <property type="term" value="C:type II protein secretion system complex"/>
    <property type="evidence" value="ECO:0007669"/>
    <property type="project" value="TreeGrafter"/>
</dbReference>
<dbReference type="GO" id="GO:0016020">
    <property type="term" value="C:membrane"/>
    <property type="evidence" value="ECO:0007669"/>
    <property type="project" value="UniProtKB-SubCell"/>
</dbReference>
<feature type="compositionally biased region" description="Low complexity" evidence="4">
    <location>
        <begin position="270"/>
        <end position="284"/>
    </location>
</feature>
<keyword evidence="2" id="KW-0732">Signal</keyword>
<dbReference type="InterPro" id="IPR050810">
    <property type="entry name" value="Bact_Secretion_Sys_Channel"/>
</dbReference>
<proteinExistence type="predicted"/>
<protein>
    <submittedName>
        <fullName evidence="5">Uncharacterized protein</fullName>
    </submittedName>
</protein>
<evidence type="ECO:0000256" key="2">
    <source>
        <dbReference type="ARBA" id="ARBA00022729"/>
    </source>
</evidence>
<keyword evidence="3" id="KW-0472">Membrane</keyword>
<evidence type="ECO:0000313" key="5">
    <source>
        <dbReference type="EMBL" id="RGE40436.1"/>
    </source>
</evidence>
<gene>
    <name evidence="5" type="ORF">DZC30_20450</name>
</gene>
<dbReference type="Proteomes" id="UP000261948">
    <property type="component" value="Unassembled WGS sequence"/>
</dbReference>
<reference evidence="5 6" key="1">
    <citation type="submission" date="2018-08" db="EMBL/GenBank/DDBJ databases">
        <title>Comamonas testosteroni strain SWCO2.</title>
        <authorList>
            <person name="Jiang N."/>
            <person name="Zhang X.Z."/>
        </authorList>
    </citation>
    <scope>NUCLEOTIDE SEQUENCE [LARGE SCALE GENOMIC DNA]</scope>
    <source>
        <strain evidence="5 6">SWCO2</strain>
    </source>
</reference>
<accession>A0A373F8G2</accession>